<dbReference type="SUPFAM" id="SSF51445">
    <property type="entry name" value="(Trans)glycosidases"/>
    <property type="match status" value="1"/>
</dbReference>
<keyword evidence="2" id="KW-0378">Hydrolase</keyword>
<evidence type="ECO:0000313" key="6">
    <source>
        <dbReference type="EMBL" id="SMQ55546.1"/>
    </source>
</evidence>
<sequence>MASARSSKPQEIPHLKKTGAATQLIVDGKPFLILGGELQNSSLTSARYMDTVWQKMVDTGVNTLLGCVTWEDIEPVEGQFDFSELDKVLAGAAKHGMRLILLWFGSFKNGISTYTPAWVKTNPQRFPRAKLRKAGGVLETADVVSIFPKDAQCLKADARAFGKLMAHLQKTDTHRMVIMVQVENEVGLLGDSRDGSRHANEVFEAAVPIDLVEFLGEDFDKLHADLRTKFPDLRASLQRLSDATAMGNWESVFGKGPATDELFMAYHYAKYLNEVAAAGRKEYSVPLYTNVWQNYFGSDADSSSPVVVGGGGDPGDYPSGGGTSNVLDIWQHFAQNLDFIAPDVYLNDYASSCAKYRHRNQPLFIPEQRRDEYGARRIWKAFGSFQALGTSPFGIDTLDPENNAFTRHYKLLAQVSRLVLDAQLKPESSVGFYFDELTQAGRDTSPPTVVRFGDFQVTVSRCFVFGKPGPGSGMLIHTGPGKFLLIGWGFQAEFKSTRPNSTFTGILSMTEKSVVDVEIGLLRTERRLNGDETRSGIYAMMPNENPDYGGFPICVTIPARTMIAEVEVYALDEGDES</sequence>
<dbReference type="STRING" id="1276538.A0A1X7S772"/>
<organism evidence="6 7">
    <name type="scientific">Zymoseptoria tritici (strain ST99CH_3D7)</name>
    <dbReference type="NCBI Taxonomy" id="1276538"/>
    <lineage>
        <taxon>Eukaryota</taxon>
        <taxon>Fungi</taxon>
        <taxon>Dikarya</taxon>
        <taxon>Ascomycota</taxon>
        <taxon>Pezizomycotina</taxon>
        <taxon>Dothideomycetes</taxon>
        <taxon>Dothideomycetidae</taxon>
        <taxon>Mycosphaerellales</taxon>
        <taxon>Mycosphaerellaceae</taxon>
        <taxon>Zymoseptoria</taxon>
    </lineage>
</organism>
<evidence type="ECO:0000256" key="2">
    <source>
        <dbReference type="ARBA" id="ARBA00022801"/>
    </source>
</evidence>
<feature type="domain" description="Glycoside hydrolase family 42 N-terminal" evidence="4">
    <location>
        <begin position="50"/>
        <end position="203"/>
    </location>
</feature>
<dbReference type="InterPro" id="IPR017853">
    <property type="entry name" value="GH"/>
</dbReference>
<dbReference type="GO" id="GO:0009341">
    <property type="term" value="C:beta-galactosidase complex"/>
    <property type="evidence" value="ECO:0007669"/>
    <property type="project" value="InterPro"/>
</dbReference>
<dbReference type="GO" id="GO:0005975">
    <property type="term" value="P:carbohydrate metabolic process"/>
    <property type="evidence" value="ECO:0007669"/>
    <property type="project" value="InterPro"/>
</dbReference>
<protein>
    <recommendedName>
        <fullName evidence="8">Glycoside hydrolase 35 catalytic domain-containing protein</fullName>
    </recommendedName>
</protein>
<dbReference type="Gene3D" id="3.20.20.80">
    <property type="entry name" value="Glycosidases"/>
    <property type="match status" value="1"/>
</dbReference>
<evidence type="ECO:0000256" key="1">
    <source>
        <dbReference type="ARBA" id="ARBA00009809"/>
    </source>
</evidence>
<dbReference type="PANTHER" id="PTHR23421">
    <property type="entry name" value="BETA-GALACTOSIDASE RELATED"/>
    <property type="match status" value="1"/>
</dbReference>
<evidence type="ECO:0000313" key="7">
    <source>
        <dbReference type="Proteomes" id="UP000215127"/>
    </source>
</evidence>
<feature type="domain" description="DUF5597" evidence="5">
    <location>
        <begin position="405"/>
        <end position="538"/>
    </location>
</feature>
<dbReference type="EMBL" id="LT853703">
    <property type="protein sequence ID" value="SMQ55546.1"/>
    <property type="molecule type" value="Genomic_DNA"/>
</dbReference>
<keyword evidence="7" id="KW-1185">Reference proteome</keyword>
<keyword evidence="3" id="KW-0326">Glycosidase</keyword>
<dbReference type="Pfam" id="PF18120">
    <property type="entry name" value="DUF5597"/>
    <property type="match status" value="1"/>
</dbReference>
<dbReference type="InterPro" id="IPR001944">
    <property type="entry name" value="Glycoside_Hdrlase_35"/>
</dbReference>
<dbReference type="Gene3D" id="2.60.220.20">
    <property type="entry name" value="putative beta-Galactosidase from caulobacter crescentus"/>
    <property type="match status" value="1"/>
</dbReference>
<dbReference type="Proteomes" id="UP000215127">
    <property type="component" value="Chromosome 12"/>
</dbReference>
<dbReference type="Pfam" id="PF02449">
    <property type="entry name" value="Glyco_hydro_42"/>
    <property type="match status" value="1"/>
</dbReference>
<evidence type="ECO:0008006" key="8">
    <source>
        <dbReference type="Google" id="ProtNLM"/>
    </source>
</evidence>
<dbReference type="InterPro" id="IPR013529">
    <property type="entry name" value="Glyco_hydro_42_N"/>
</dbReference>
<dbReference type="FunFam" id="3.20.20.80:FF:000135">
    <property type="entry name" value="Beta-galactosidase, putative, bgl35A"/>
    <property type="match status" value="1"/>
</dbReference>
<evidence type="ECO:0000259" key="5">
    <source>
        <dbReference type="Pfam" id="PF18120"/>
    </source>
</evidence>
<dbReference type="GO" id="GO:0004565">
    <property type="term" value="F:beta-galactosidase activity"/>
    <property type="evidence" value="ECO:0007669"/>
    <property type="project" value="InterPro"/>
</dbReference>
<dbReference type="AlphaFoldDB" id="A0A1X7S772"/>
<comment type="similarity">
    <text evidence="1">Belongs to the glycosyl hydrolase 35 family.</text>
</comment>
<evidence type="ECO:0000259" key="4">
    <source>
        <dbReference type="Pfam" id="PF02449"/>
    </source>
</evidence>
<gene>
    <name evidence="6" type="ORF">ZT3D7_G10701</name>
</gene>
<reference evidence="6 7" key="1">
    <citation type="submission" date="2016-06" db="EMBL/GenBank/DDBJ databases">
        <authorList>
            <person name="Kjaerup R.B."/>
            <person name="Dalgaard T.S."/>
            <person name="Juul-Madsen H.R."/>
        </authorList>
    </citation>
    <scope>NUCLEOTIDE SEQUENCE [LARGE SCALE GENOMIC DNA]</scope>
</reference>
<evidence type="ECO:0000256" key="3">
    <source>
        <dbReference type="ARBA" id="ARBA00023295"/>
    </source>
</evidence>
<dbReference type="InterPro" id="IPR040719">
    <property type="entry name" value="DUF5597"/>
</dbReference>
<name>A0A1X7S772_ZYMT9</name>
<proteinExistence type="inferred from homology"/>
<accession>A0A1X7S772</accession>